<evidence type="ECO:0000313" key="1">
    <source>
        <dbReference type="EMBL" id="AXI01430.1"/>
    </source>
</evidence>
<gene>
    <name evidence="1" type="ORF">HYN46_00045</name>
    <name evidence="2" type="ORF">HYN46_16960</name>
</gene>
<dbReference type="Proteomes" id="UP000253940">
    <property type="component" value="Chromosome"/>
</dbReference>
<dbReference type="Gene3D" id="1.20.5.340">
    <property type="match status" value="1"/>
</dbReference>
<evidence type="ECO:0000313" key="3">
    <source>
        <dbReference type="Proteomes" id="UP000253940"/>
    </source>
</evidence>
<organism evidence="2 3">
    <name type="scientific">Aquirhabdus parva</name>
    <dbReference type="NCBI Taxonomy" id="2283318"/>
    <lineage>
        <taxon>Bacteria</taxon>
        <taxon>Pseudomonadati</taxon>
        <taxon>Pseudomonadota</taxon>
        <taxon>Gammaproteobacteria</taxon>
        <taxon>Moraxellales</taxon>
        <taxon>Moraxellaceae</taxon>
        <taxon>Aquirhabdus</taxon>
    </lineage>
</organism>
<dbReference type="EMBL" id="CP031222">
    <property type="protein sequence ID" value="AXI04376.1"/>
    <property type="molecule type" value="Genomic_DNA"/>
</dbReference>
<accession>A0A345PAR7</accession>
<dbReference type="EMBL" id="CP031222">
    <property type="protein sequence ID" value="AXI01430.1"/>
    <property type="molecule type" value="Genomic_DNA"/>
</dbReference>
<keyword evidence="3" id="KW-1185">Reference proteome</keyword>
<dbReference type="AlphaFoldDB" id="A0A345PAR7"/>
<proteinExistence type="predicted"/>
<name>A0A345PAR7_9GAMM</name>
<evidence type="ECO:0000313" key="2">
    <source>
        <dbReference type="EMBL" id="AXI04376.1"/>
    </source>
</evidence>
<protein>
    <submittedName>
        <fullName evidence="2">Uncharacterized protein</fullName>
    </submittedName>
</protein>
<dbReference type="KEGG" id="mbah:HYN46_00045"/>
<dbReference type="KEGG" id="mbah:HYN46_16960"/>
<sequence>MSSGIPANDPISMPNGLCTRQWILYLDGLSNSSANGSAAALAKANQALSTATQAESAANQANTTNNAQNSKISTLESNVSGLQTGKADQTALNNSNNRINTLETANVTTQSQLTALTAKVNGIGDASTDIADIKTELSQDTVLINQLRVTANDHEERIDTLETHDDDHESRITAIETFDTAAGMRLTSLEGRNLAPVMKTVDVNLGSTPAKNFTASFTDADVTTASKLMMVASKPFATFATETVTAYASCTTDGTVNIHVNSAINNISGIFSFTYLISP</sequence>
<dbReference type="RefSeq" id="WP_114897542.1">
    <property type="nucleotide sequence ID" value="NZ_CP031222.1"/>
</dbReference>
<reference evidence="2 3" key="1">
    <citation type="submission" date="2018-07" db="EMBL/GenBank/DDBJ databases">
        <title>Genome sequencing of Moraxellaceae gen. HYN0046.</title>
        <authorList>
            <person name="Kim M."/>
            <person name="Yi H."/>
        </authorList>
    </citation>
    <scope>NUCLEOTIDE SEQUENCE [LARGE SCALE GENOMIC DNA]</scope>
    <source>
        <strain evidence="2 3">HYN0046</strain>
    </source>
</reference>